<reference evidence="2 3" key="1">
    <citation type="journal article" date="2012" name="Int. J. Syst. Evol. Microbiol.">
        <title>Flammeovirga pacifica sp. nov., isolated from deep-sea sediment.</title>
        <authorList>
            <person name="Xu H."/>
            <person name="Fu Y."/>
            <person name="Yang N."/>
            <person name="Ding Z."/>
            <person name="Lai Q."/>
            <person name="Zeng R."/>
        </authorList>
    </citation>
    <scope>NUCLEOTIDE SEQUENCE [LARGE SCALE GENOMIC DNA]</scope>
    <source>
        <strain evidence="3">DSM 24597 / LMG 26175 / WPAGA1</strain>
    </source>
</reference>
<feature type="signal peptide" evidence="1">
    <location>
        <begin position="1"/>
        <end position="19"/>
    </location>
</feature>
<dbReference type="OrthoDB" id="981077at2"/>
<evidence type="ECO:0000313" key="3">
    <source>
        <dbReference type="Proteomes" id="UP000179797"/>
    </source>
</evidence>
<dbReference type="Proteomes" id="UP000179797">
    <property type="component" value="Unassembled WGS sequence"/>
</dbReference>
<sequence length="200" mass="22751">MKKLFTLLLLLCISFISQAQLVIVVQAVASSVKAPNALDNVIFYHEGDSSILPIRKVKKKDQIQNVDSIKVQTVYALEKVQKVYGSSISISDLSEDALFYAHTKKYRNARMSSLFAASAWTLCLVNPYFLIVAPLPTIQAFKRDKSVDKAYVMNGKEWHQFKKEYKQYRKQYKGKDTPPAVNESTQNTSDTLYTKNNNIL</sequence>
<gene>
    <name evidence="2" type="ORF">NH26_24570</name>
</gene>
<accession>A0A1S1YUP4</accession>
<protein>
    <submittedName>
        <fullName evidence="2">Uncharacterized protein</fullName>
    </submittedName>
</protein>
<dbReference type="RefSeq" id="WP_044217386.1">
    <property type="nucleotide sequence ID" value="NZ_JRYR02000002.1"/>
</dbReference>
<organism evidence="2 3">
    <name type="scientific">Flammeovirga pacifica</name>
    <dbReference type="NCBI Taxonomy" id="915059"/>
    <lineage>
        <taxon>Bacteria</taxon>
        <taxon>Pseudomonadati</taxon>
        <taxon>Bacteroidota</taxon>
        <taxon>Cytophagia</taxon>
        <taxon>Cytophagales</taxon>
        <taxon>Flammeovirgaceae</taxon>
        <taxon>Flammeovirga</taxon>
    </lineage>
</organism>
<dbReference type="EMBL" id="JRYR02000002">
    <property type="protein sequence ID" value="OHX64740.1"/>
    <property type="molecule type" value="Genomic_DNA"/>
</dbReference>
<evidence type="ECO:0000313" key="2">
    <source>
        <dbReference type="EMBL" id="OHX64740.1"/>
    </source>
</evidence>
<name>A0A1S1YUP4_FLAPC</name>
<feature type="chain" id="PRO_5010313268" evidence="1">
    <location>
        <begin position="20"/>
        <end position="200"/>
    </location>
</feature>
<proteinExistence type="predicted"/>
<keyword evidence="1" id="KW-0732">Signal</keyword>
<evidence type="ECO:0000256" key="1">
    <source>
        <dbReference type="SAM" id="SignalP"/>
    </source>
</evidence>
<comment type="caution">
    <text evidence="2">The sequence shown here is derived from an EMBL/GenBank/DDBJ whole genome shotgun (WGS) entry which is preliminary data.</text>
</comment>
<keyword evidence="3" id="KW-1185">Reference proteome</keyword>
<dbReference type="AlphaFoldDB" id="A0A1S1YUP4"/>